<evidence type="ECO:0000256" key="2">
    <source>
        <dbReference type="ARBA" id="ARBA00022801"/>
    </source>
</evidence>
<reference evidence="5 6" key="1">
    <citation type="submission" date="2021-04" db="EMBL/GenBank/DDBJ databases">
        <title>Draft genome sequence of Paenibacillus cisolokensis, LC2-13A.</title>
        <authorList>
            <person name="Uke A."/>
            <person name="Chhe C."/>
            <person name="Baramee S."/>
            <person name="Kosugi A."/>
        </authorList>
    </citation>
    <scope>NUCLEOTIDE SEQUENCE [LARGE SCALE GENOMIC DNA]</scope>
    <source>
        <strain evidence="5 6">LC2-13A</strain>
    </source>
</reference>
<evidence type="ECO:0000256" key="4">
    <source>
        <dbReference type="RuleBase" id="RU361192"/>
    </source>
</evidence>
<dbReference type="InterPro" id="IPR011683">
    <property type="entry name" value="Glyco_hydro_53"/>
</dbReference>
<sequence length="352" mass="40134">MTAVFLNGMDVSFLDEIEQAGGTFRDGDEVRDALAILRDNGINSIRLRIWNDPPGGYCNTERTLAMAERIKALGLHFLLDFHYSDKWADPANQWKPRAWEKLGFDELREAVRLYTKETLTALKARGALPDMVQIGNEITPGMLWDDGRVGGDDWDTDGQWGKFTELVKAGIDGAKEAAPDINVMIHIDRGGDNAGSRKFYDRFEQYGVPFDTIGLSYYPWWHGSLDDLRCNLDDLAVRYRKDIIVVETAYPWTIGKREGHPFIVQSEEQLHEGYPATPEGQAAYMRDFVELIKRTPEGRGVGFHYWEPCWIPAKTEWSVGHPNNWANLTLFDFTGRKLPALEIFRSSDVRPE</sequence>
<dbReference type="Proteomes" id="UP000680304">
    <property type="component" value="Unassembled WGS sequence"/>
</dbReference>
<accession>A0ABQ4N8X2</accession>
<evidence type="ECO:0000313" key="5">
    <source>
        <dbReference type="EMBL" id="GIQ64679.1"/>
    </source>
</evidence>
<evidence type="ECO:0000313" key="6">
    <source>
        <dbReference type="Proteomes" id="UP000680304"/>
    </source>
</evidence>
<dbReference type="InterPro" id="IPR017853">
    <property type="entry name" value="GH"/>
</dbReference>
<dbReference type="SUPFAM" id="SSF51445">
    <property type="entry name" value="(Trans)glycosidases"/>
    <property type="match status" value="1"/>
</dbReference>
<dbReference type="Pfam" id="PF07745">
    <property type="entry name" value="Glyco_hydro_53"/>
    <property type="match status" value="1"/>
</dbReference>
<keyword evidence="3 4" id="KW-0326">Glycosidase</keyword>
<evidence type="ECO:0000256" key="3">
    <source>
        <dbReference type="ARBA" id="ARBA00023295"/>
    </source>
</evidence>
<organism evidence="5 6">
    <name type="scientific">Paenibacillus cisolokensis</name>
    <dbReference type="NCBI Taxonomy" id="1658519"/>
    <lineage>
        <taxon>Bacteria</taxon>
        <taxon>Bacillati</taxon>
        <taxon>Bacillota</taxon>
        <taxon>Bacilli</taxon>
        <taxon>Bacillales</taxon>
        <taxon>Paenibacillaceae</taxon>
        <taxon>Paenibacillus</taxon>
    </lineage>
</organism>
<gene>
    <name evidence="5" type="ORF">PACILC2_32470</name>
</gene>
<dbReference type="PANTHER" id="PTHR34983">
    <property type="entry name" value="ARABINOGALACTAN ENDO-BETA-1,4-GALACTANASE A"/>
    <property type="match status" value="1"/>
</dbReference>
<dbReference type="EC" id="3.2.1.89" evidence="4"/>
<protein>
    <recommendedName>
        <fullName evidence="4">Arabinogalactan endo-beta-1,4-galactanase</fullName>
        <ecNumber evidence="4">3.2.1.89</ecNumber>
    </recommendedName>
</protein>
<comment type="catalytic activity">
    <reaction evidence="4">
        <text>The enzyme specifically hydrolyzes (1-&gt;4)-beta-D-galactosidic linkages in type I arabinogalactans.</text>
        <dbReference type="EC" id="3.2.1.89"/>
    </reaction>
</comment>
<dbReference type="PANTHER" id="PTHR34983:SF2">
    <property type="entry name" value="ENDO-BETA-1,4-GALACTANASE"/>
    <property type="match status" value="1"/>
</dbReference>
<comment type="similarity">
    <text evidence="1 4">Belongs to the glycosyl hydrolase 53 family.</text>
</comment>
<keyword evidence="2 4" id="KW-0378">Hydrolase</keyword>
<evidence type="ECO:0000256" key="1">
    <source>
        <dbReference type="ARBA" id="ARBA00010687"/>
    </source>
</evidence>
<dbReference type="EMBL" id="BOVJ01000102">
    <property type="protein sequence ID" value="GIQ64679.1"/>
    <property type="molecule type" value="Genomic_DNA"/>
</dbReference>
<keyword evidence="6" id="KW-1185">Reference proteome</keyword>
<dbReference type="RefSeq" id="WP_213529256.1">
    <property type="nucleotide sequence ID" value="NZ_BOVJ01000102.1"/>
</dbReference>
<proteinExistence type="inferred from homology"/>
<dbReference type="Gene3D" id="3.20.20.80">
    <property type="entry name" value="Glycosidases"/>
    <property type="match status" value="1"/>
</dbReference>
<name>A0ABQ4N8X2_9BACL</name>
<comment type="caution">
    <text evidence="5">The sequence shown here is derived from an EMBL/GenBank/DDBJ whole genome shotgun (WGS) entry which is preliminary data.</text>
</comment>